<reference evidence="4" key="1">
    <citation type="submission" date="2020-03" db="EMBL/GenBank/DDBJ databases">
        <authorList>
            <person name="He L."/>
        </authorList>
    </citation>
    <scope>NUCLEOTIDE SEQUENCE</scope>
    <source>
        <strain evidence="4">CkLH20</strain>
    </source>
</reference>
<dbReference type="GeneID" id="62160471"/>
<comment type="subunit">
    <text evidence="1">Component of the NuA4 histone acetyltransferase complex.</text>
</comment>
<dbReference type="InterPro" id="IPR023780">
    <property type="entry name" value="Chromo_domain"/>
</dbReference>
<dbReference type="Pfam" id="PF00385">
    <property type="entry name" value="Chromo"/>
    <property type="match status" value="1"/>
</dbReference>
<dbReference type="InterPro" id="IPR000953">
    <property type="entry name" value="Chromo/chromo_shadow_dom"/>
</dbReference>
<protein>
    <recommendedName>
        <fullName evidence="3">Chromo domain-containing protein</fullName>
    </recommendedName>
</protein>
<dbReference type="OrthoDB" id="433924at2759"/>
<evidence type="ECO:0000256" key="2">
    <source>
        <dbReference type="SAM" id="MobiDB-lite"/>
    </source>
</evidence>
<evidence type="ECO:0000259" key="3">
    <source>
        <dbReference type="PROSITE" id="PS50013"/>
    </source>
</evidence>
<gene>
    <name evidence="4" type="ORF">CkaCkLH20_04678</name>
</gene>
<sequence length="174" mass="21002">MDPRTYRVMFKWKRVGVREEHIIHEVFAQLINQNKVLEYWHQAFLNSRLTREQTLQCEFYHVFDILSHRRIQNRCYVLVQWVGYSDSSEDTTWEPLRKIAEVAPLDLNDYLTKKRLWRSLRSWPAWKKRRQDLEDKRNALVGVPSLQDEFNQRLRSESTARSSSVDLGEGRHRA</sequence>
<evidence type="ECO:0000256" key="1">
    <source>
        <dbReference type="ARBA" id="ARBA00011353"/>
    </source>
</evidence>
<keyword evidence="5" id="KW-1185">Reference proteome</keyword>
<dbReference type="PROSITE" id="PS50013">
    <property type="entry name" value="CHROMO_2"/>
    <property type="match status" value="1"/>
</dbReference>
<dbReference type="Proteomes" id="UP000781932">
    <property type="component" value="Unassembled WGS sequence"/>
</dbReference>
<evidence type="ECO:0000313" key="5">
    <source>
        <dbReference type="Proteomes" id="UP000781932"/>
    </source>
</evidence>
<organism evidence="4 5">
    <name type="scientific">Colletotrichum karsti</name>
    <dbReference type="NCBI Taxonomy" id="1095194"/>
    <lineage>
        <taxon>Eukaryota</taxon>
        <taxon>Fungi</taxon>
        <taxon>Dikarya</taxon>
        <taxon>Ascomycota</taxon>
        <taxon>Pezizomycotina</taxon>
        <taxon>Sordariomycetes</taxon>
        <taxon>Hypocreomycetidae</taxon>
        <taxon>Glomerellales</taxon>
        <taxon>Glomerellaceae</taxon>
        <taxon>Colletotrichum</taxon>
        <taxon>Colletotrichum boninense species complex</taxon>
    </lineage>
</organism>
<dbReference type="RefSeq" id="XP_038747563.1">
    <property type="nucleotide sequence ID" value="XM_038887397.1"/>
</dbReference>
<dbReference type="GO" id="GO:0006338">
    <property type="term" value="P:chromatin remodeling"/>
    <property type="evidence" value="ECO:0007669"/>
    <property type="project" value="UniProtKB-ARBA"/>
</dbReference>
<feature type="domain" description="Chromo" evidence="3">
    <location>
        <begin position="60"/>
        <end position="122"/>
    </location>
</feature>
<reference evidence="4" key="2">
    <citation type="submission" date="2020-11" db="EMBL/GenBank/DDBJ databases">
        <title>Whole genome sequencing of Colletotrichum sp.</title>
        <authorList>
            <person name="Li H."/>
        </authorList>
    </citation>
    <scope>NUCLEOTIDE SEQUENCE</scope>
    <source>
        <strain evidence="4">CkLH20</strain>
    </source>
</reference>
<feature type="region of interest" description="Disordered" evidence="2">
    <location>
        <begin position="151"/>
        <end position="174"/>
    </location>
</feature>
<name>A0A9P6LN21_9PEZI</name>
<dbReference type="CDD" id="cd00024">
    <property type="entry name" value="CD_CSD"/>
    <property type="match status" value="1"/>
</dbReference>
<proteinExistence type="predicted"/>
<comment type="caution">
    <text evidence="4">The sequence shown here is derived from an EMBL/GenBank/DDBJ whole genome shotgun (WGS) entry which is preliminary data.</text>
</comment>
<dbReference type="SUPFAM" id="SSF54160">
    <property type="entry name" value="Chromo domain-like"/>
    <property type="match status" value="1"/>
</dbReference>
<dbReference type="EMBL" id="JAATWM020000012">
    <property type="protein sequence ID" value="KAF9878102.1"/>
    <property type="molecule type" value="Genomic_DNA"/>
</dbReference>
<dbReference type="AlphaFoldDB" id="A0A9P6LN21"/>
<dbReference type="Gene3D" id="2.40.50.40">
    <property type="match status" value="1"/>
</dbReference>
<accession>A0A9P6LN21</accession>
<evidence type="ECO:0000313" key="4">
    <source>
        <dbReference type="EMBL" id="KAF9878102.1"/>
    </source>
</evidence>
<dbReference type="InterPro" id="IPR016197">
    <property type="entry name" value="Chromo-like_dom_sf"/>
</dbReference>